<reference evidence="1" key="2">
    <citation type="submission" date="2023-05" db="EMBL/GenBank/DDBJ databases">
        <authorList>
            <consortium name="Lawrence Berkeley National Laboratory"/>
            <person name="Steindorff A."/>
            <person name="Hensen N."/>
            <person name="Bonometti L."/>
            <person name="Westerberg I."/>
            <person name="Brannstrom I.O."/>
            <person name="Guillou S."/>
            <person name="Cros-Aarteil S."/>
            <person name="Calhoun S."/>
            <person name="Haridas S."/>
            <person name="Kuo A."/>
            <person name="Mondo S."/>
            <person name="Pangilinan J."/>
            <person name="Riley R."/>
            <person name="Labutti K."/>
            <person name="Andreopoulos B."/>
            <person name="Lipzen A."/>
            <person name="Chen C."/>
            <person name="Yanf M."/>
            <person name="Daum C."/>
            <person name="Ng V."/>
            <person name="Clum A."/>
            <person name="Ohm R."/>
            <person name="Martin F."/>
            <person name="Silar P."/>
            <person name="Natvig D."/>
            <person name="Lalanne C."/>
            <person name="Gautier V."/>
            <person name="Ament-Velasquez S.L."/>
            <person name="Kruys A."/>
            <person name="Hutchinson M.I."/>
            <person name="Powell A.J."/>
            <person name="Barry K."/>
            <person name="Miller A.N."/>
            <person name="Grigoriev I.V."/>
            <person name="Debuchy R."/>
            <person name="Gladieux P."/>
            <person name="Thoren M.H."/>
            <person name="Johannesson H."/>
        </authorList>
    </citation>
    <scope>NUCLEOTIDE SEQUENCE</scope>
    <source>
        <strain evidence="1">PSN309</strain>
    </source>
</reference>
<feature type="non-terminal residue" evidence="1">
    <location>
        <position position="86"/>
    </location>
</feature>
<organism evidence="1 2">
    <name type="scientific">Podospora australis</name>
    <dbReference type="NCBI Taxonomy" id="1536484"/>
    <lineage>
        <taxon>Eukaryota</taxon>
        <taxon>Fungi</taxon>
        <taxon>Dikarya</taxon>
        <taxon>Ascomycota</taxon>
        <taxon>Pezizomycotina</taxon>
        <taxon>Sordariomycetes</taxon>
        <taxon>Sordariomycetidae</taxon>
        <taxon>Sordariales</taxon>
        <taxon>Podosporaceae</taxon>
        <taxon>Podospora</taxon>
    </lineage>
</organism>
<evidence type="ECO:0000313" key="1">
    <source>
        <dbReference type="EMBL" id="KAK4182392.1"/>
    </source>
</evidence>
<dbReference type="EMBL" id="MU864666">
    <property type="protein sequence ID" value="KAK4182392.1"/>
    <property type="molecule type" value="Genomic_DNA"/>
</dbReference>
<protein>
    <recommendedName>
        <fullName evidence="3">Serine/threonine protein kinase</fullName>
    </recommendedName>
</protein>
<reference evidence="1" key="1">
    <citation type="journal article" date="2023" name="Mol. Phylogenet. Evol.">
        <title>Genome-scale phylogeny and comparative genomics of the fungal order Sordariales.</title>
        <authorList>
            <person name="Hensen N."/>
            <person name="Bonometti L."/>
            <person name="Westerberg I."/>
            <person name="Brannstrom I.O."/>
            <person name="Guillou S."/>
            <person name="Cros-Aarteil S."/>
            <person name="Calhoun S."/>
            <person name="Haridas S."/>
            <person name="Kuo A."/>
            <person name="Mondo S."/>
            <person name="Pangilinan J."/>
            <person name="Riley R."/>
            <person name="LaButti K."/>
            <person name="Andreopoulos B."/>
            <person name="Lipzen A."/>
            <person name="Chen C."/>
            <person name="Yan M."/>
            <person name="Daum C."/>
            <person name="Ng V."/>
            <person name="Clum A."/>
            <person name="Steindorff A."/>
            <person name="Ohm R.A."/>
            <person name="Martin F."/>
            <person name="Silar P."/>
            <person name="Natvig D.O."/>
            <person name="Lalanne C."/>
            <person name="Gautier V."/>
            <person name="Ament-Velasquez S.L."/>
            <person name="Kruys A."/>
            <person name="Hutchinson M.I."/>
            <person name="Powell A.J."/>
            <person name="Barry K."/>
            <person name="Miller A.N."/>
            <person name="Grigoriev I.V."/>
            <person name="Debuchy R."/>
            <person name="Gladieux P."/>
            <person name="Hiltunen Thoren M."/>
            <person name="Johannesson H."/>
        </authorList>
    </citation>
    <scope>NUCLEOTIDE SEQUENCE</scope>
    <source>
        <strain evidence="1">PSN309</strain>
    </source>
</reference>
<dbReference type="AlphaFoldDB" id="A0AAN7AE09"/>
<gene>
    <name evidence="1" type="ORF">QBC35DRAFT_345178</name>
</gene>
<sequence length="86" mass="9635">RRGAPGDVWALGVTMLYVPGKIGLPERTVAHWQIAEVRDKTGQAYRQMMAWVDSVAGIRERLDREDAVEGLVCQMLEEAPNSRVRA</sequence>
<comment type="caution">
    <text evidence="1">The sequence shown here is derived from an EMBL/GenBank/DDBJ whole genome shotgun (WGS) entry which is preliminary data.</text>
</comment>
<name>A0AAN7AE09_9PEZI</name>
<proteinExistence type="predicted"/>
<keyword evidence="2" id="KW-1185">Reference proteome</keyword>
<dbReference type="Proteomes" id="UP001302126">
    <property type="component" value="Unassembled WGS sequence"/>
</dbReference>
<evidence type="ECO:0008006" key="3">
    <source>
        <dbReference type="Google" id="ProtNLM"/>
    </source>
</evidence>
<feature type="non-terminal residue" evidence="1">
    <location>
        <position position="1"/>
    </location>
</feature>
<evidence type="ECO:0000313" key="2">
    <source>
        <dbReference type="Proteomes" id="UP001302126"/>
    </source>
</evidence>
<accession>A0AAN7AE09</accession>